<protein>
    <recommendedName>
        <fullName evidence="4">Dockerin domain-containing protein</fullName>
    </recommendedName>
</protein>
<evidence type="ECO:0000256" key="1">
    <source>
        <dbReference type="SAM" id="MobiDB-lite"/>
    </source>
</evidence>
<organism evidence="2 3">
    <name type="scientific">Halorientalis persicus</name>
    <dbReference type="NCBI Taxonomy" id="1367881"/>
    <lineage>
        <taxon>Archaea</taxon>
        <taxon>Methanobacteriati</taxon>
        <taxon>Methanobacteriota</taxon>
        <taxon>Stenosarchaea group</taxon>
        <taxon>Halobacteria</taxon>
        <taxon>Halobacteriales</taxon>
        <taxon>Haloarculaceae</taxon>
        <taxon>Halorientalis</taxon>
    </lineage>
</organism>
<proteinExistence type="predicted"/>
<feature type="region of interest" description="Disordered" evidence="1">
    <location>
        <begin position="85"/>
        <end position="106"/>
    </location>
</feature>
<accession>A0A1H8WW28</accession>
<evidence type="ECO:0008006" key="4">
    <source>
        <dbReference type="Google" id="ProtNLM"/>
    </source>
</evidence>
<name>A0A1H8WW28_9EURY</name>
<sequence length="628" mass="66738">MLSPGETKVATIDLTVGEDAVSGNHPVLATAYAQILDVAGYAHYDNATTTISVQQPGDLALEAQAGTAAPGETYALTYRIENTGSTTIGDGDDSSPTIAPGPLDDPERPLGVVTNEGAGPDDGFIDGFTWSNWTIDPGEALEANLQVELPNDTDPGEYDFTIVANQGTIEGAREYDRASGTVTVTEPAFEFTSDAFPFYNWEGKEPSLSSGGDFDPDHEHIGLDESVFIDEFVTGINNLIPDRLTPPLPDSVLGEWAKSEYENFTDGTFRSGHCFGMVFAAEQYYRSGVPDSVPASSASEIPQPTGEYDTVETDIDEYQNNQAKDFSIWWLGNYAMKYGSIDLESEFSTICDKIDESGVAPVGLGGDGLHQVLAYEYDTSAKELTVYDPNERLNQQPPGLLNLSGETIEFESSRIVYSSGASYDTAVYLDEARPDPLGILIGGLEVVGEVVVEAISEAVDGFVSIVANSPVQIDATAPDGTQLNHPTESIDGTPPEEIVYLTDAPAGKYEITIEGTGSGDYAIETQGAVPNGGQINAKRSGTISEGETQTLTATVPDKEGDSGDINQGNTDDELNLARFDQNETGYLETQDVVNAIVAYNSGDQIGGADVSAQDVVNVIVAFNTGQSV</sequence>
<feature type="region of interest" description="Disordered" evidence="1">
    <location>
        <begin position="476"/>
        <end position="495"/>
    </location>
</feature>
<dbReference type="AlphaFoldDB" id="A0A1H8WW28"/>
<dbReference type="EMBL" id="FOCX01000083">
    <property type="protein sequence ID" value="SEP31884.1"/>
    <property type="molecule type" value="Genomic_DNA"/>
</dbReference>
<dbReference type="Proteomes" id="UP000198775">
    <property type="component" value="Unassembled WGS sequence"/>
</dbReference>
<dbReference type="PROSITE" id="PS00018">
    <property type="entry name" value="EF_HAND_1"/>
    <property type="match status" value="1"/>
</dbReference>
<keyword evidence="3" id="KW-1185">Reference proteome</keyword>
<dbReference type="InterPro" id="IPR018247">
    <property type="entry name" value="EF_Hand_1_Ca_BS"/>
</dbReference>
<reference evidence="3" key="1">
    <citation type="submission" date="2016-10" db="EMBL/GenBank/DDBJ databases">
        <authorList>
            <person name="Varghese N."/>
            <person name="Submissions S."/>
        </authorList>
    </citation>
    <scope>NUCLEOTIDE SEQUENCE [LARGE SCALE GENOMIC DNA]</scope>
    <source>
        <strain evidence="3">IBRC-M 10043</strain>
    </source>
</reference>
<evidence type="ECO:0000313" key="2">
    <source>
        <dbReference type="EMBL" id="SEP31884.1"/>
    </source>
</evidence>
<gene>
    <name evidence="2" type="ORF">SAMN05216388_10831</name>
</gene>
<evidence type="ECO:0000313" key="3">
    <source>
        <dbReference type="Proteomes" id="UP000198775"/>
    </source>
</evidence>